<dbReference type="AlphaFoldDB" id="A0A914M279"/>
<dbReference type="Gene3D" id="2.60.120.920">
    <property type="match status" value="1"/>
</dbReference>
<dbReference type="Proteomes" id="UP000887563">
    <property type="component" value="Unplaced"/>
</dbReference>
<reference evidence="2" key="1">
    <citation type="submission" date="2022-11" db="UniProtKB">
        <authorList>
            <consortium name="WormBaseParasite"/>
        </authorList>
    </citation>
    <scope>IDENTIFICATION</scope>
</reference>
<name>A0A914M279_MELIC</name>
<evidence type="ECO:0000313" key="2">
    <source>
        <dbReference type="WBParaSite" id="Minc3s01062g20332"/>
    </source>
</evidence>
<dbReference type="InterPro" id="IPR043136">
    <property type="entry name" value="B30.2/SPRY_sf"/>
</dbReference>
<organism evidence="1 2">
    <name type="scientific">Meloidogyne incognita</name>
    <name type="common">Southern root-knot nematode worm</name>
    <name type="synonym">Oxyuris incognita</name>
    <dbReference type="NCBI Taxonomy" id="6306"/>
    <lineage>
        <taxon>Eukaryota</taxon>
        <taxon>Metazoa</taxon>
        <taxon>Ecdysozoa</taxon>
        <taxon>Nematoda</taxon>
        <taxon>Chromadorea</taxon>
        <taxon>Rhabditida</taxon>
        <taxon>Tylenchina</taxon>
        <taxon>Tylenchomorpha</taxon>
        <taxon>Tylenchoidea</taxon>
        <taxon>Meloidogynidae</taxon>
        <taxon>Meloidogyninae</taxon>
        <taxon>Meloidogyne</taxon>
        <taxon>Meloidogyne incognita group</taxon>
    </lineage>
</organism>
<evidence type="ECO:0000313" key="1">
    <source>
        <dbReference type="Proteomes" id="UP000887563"/>
    </source>
</evidence>
<dbReference type="WBParaSite" id="Minc3s01062g20332">
    <property type="protein sequence ID" value="Minc3s01062g20332"/>
    <property type="gene ID" value="Minc3s01062g20332"/>
</dbReference>
<keyword evidence="1" id="KW-1185">Reference proteome</keyword>
<accession>A0A914M279</accession>
<sequence>MKIDLFFGLGTKDWPILMNISFLLNAFVHYQSQNKFKMIKLTPTFSFDNNDTFGCGLVYPPTNKSNEFPYVFYTQNGKQIGKALSLKGFNTDYYEPAIVQNSFSLETNFGNDLNSKPFKYDITKHAVLKEFYADSDVLEYSVNGKFLICKRRF</sequence>
<protein>
    <submittedName>
        <fullName evidence="2">Uncharacterized protein</fullName>
    </submittedName>
</protein>
<proteinExistence type="predicted"/>